<keyword evidence="3 7" id="KW-0479">Metal-binding</keyword>
<evidence type="ECO:0000313" key="9">
    <source>
        <dbReference type="EMBL" id="KAL2041337.1"/>
    </source>
</evidence>
<proteinExistence type="inferred from homology"/>
<feature type="binding site" evidence="7">
    <location>
        <position position="204"/>
    </location>
    <ligand>
        <name>Zn(2+)</name>
        <dbReference type="ChEBI" id="CHEBI:29105"/>
    </ligand>
</feature>
<dbReference type="SUPFAM" id="SSF53639">
    <property type="entry name" value="AraD/HMP-PK domain-like"/>
    <property type="match status" value="1"/>
</dbReference>
<keyword evidence="5 7" id="KW-0486">Methionine biosynthesis</keyword>
<comment type="similarity">
    <text evidence="7">Belongs to the aldolase class II family. MtnB subfamily.</text>
</comment>
<evidence type="ECO:0000256" key="4">
    <source>
        <dbReference type="ARBA" id="ARBA00022833"/>
    </source>
</evidence>
<keyword evidence="4 7" id="KW-0862">Zinc</keyword>
<dbReference type="HAMAP" id="MF_03116">
    <property type="entry name" value="Salvage_MtnB_euk"/>
    <property type="match status" value="1"/>
</dbReference>
<accession>A0ABR4A5Z8</accession>
<keyword evidence="1 7" id="KW-0963">Cytoplasm</keyword>
<sequence length="242" mass="27021">MAALHTSLAETNDHLVVSDDPEHPANHICTLCRNFYSQGWVGGTGGGTSIKRGPHIFIAPSGVQKELMQPHNIFVLEHANRSYIRKPLDLKPSACTPLFLAAFDRGAGCCIHTHSQWAVLVTLLVEQEAHTNGQDSKGKCFEIEKIEQIKGIPQGRTKQGMLGYFDKLVVPIIENTAHEEDLTQSLEEAMEKYPDAYAILVRRHGVYVWGDNVQKAKTQAESFDYLFRLAVEMKRLGLPWVA</sequence>
<keyword evidence="2 7" id="KW-0028">Amino-acid biosynthesis</keyword>
<organism evidence="9 10">
    <name type="scientific">Stereocaulon virgatum</name>
    <dbReference type="NCBI Taxonomy" id="373712"/>
    <lineage>
        <taxon>Eukaryota</taxon>
        <taxon>Fungi</taxon>
        <taxon>Dikarya</taxon>
        <taxon>Ascomycota</taxon>
        <taxon>Pezizomycotina</taxon>
        <taxon>Lecanoromycetes</taxon>
        <taxon>OSLEUM clade</taxon>
        <taxon>Lecanoromycetidae</taxon>
        <taxon>Lecanorales</taxon>
        <taxon>Lecanorineae</taxon>
        <taxon>Stereocaulaceae</taxon>
        <taxon>Stereocaulon</taxon>
    </lineage>
</organism>
<dbReference type="PANTHER" id="PTHR10640:SF7">
    <property type="entry name" value="METHYLTHIORIBULOSE-1-PHOSPHATE DEHYDRATASE"/>
    <property type="match status" value="1"/>
</dbReference>
<dbReference type="SMART" id="SM01007">
    <property type="entry name" value="Aldolase_II"/>
    <property type="match status" value="1"/>
</dbReference>
<evidence type="ECO:0000256" key="2">
    <source>
        <dbReference type="ARBA" id="ARBA00022605"/>
    </source>
</evidence>
<dbReference type="PANTHER" id="PTHR10640">
    <property type="entry name" value="METHYLTHIORIBULOSE-1-PHOSPHATE DEHYDRATASE"/>
    <property type="match status" value="1"/>
</dbReference>
<evidence type="ECO:0000313" key="10">
    <source>
        <dbReference type="Proteomes" id="UP001590950"/>
    </source>
</evidence>
<evidence type="ECO:0000256" key="3">
    <source>
        <dbReference type="ARBA" id="ARBA00022723"/>
    </source>
</evidence>
<evidence type="ECO:0000256" key="1">
    <source>
        <dbReference type="ARBA" id="ARBA00022490"/>
    </source>
</evidence>
<evidence type="ECO:0000256" key="6">
    <source>
        <dbReference type="ARBA" id="ARBA00023239"/>
    </source>
</evidence>
<name>A0ABR4A5Z8_9LECA</name>
<comment type="function">
    <text evidence="7">Catalyzes the dehydration of methylthioribulose-1-phosphate (MTRu-1-P) into 2,3-diketo-5-methylthiopentyl-1-phosphate (DK-MTP-1-P).</text>
</comment>
<comment type="catalytic activity">
    <reaction evidence="7">
        <text>5-(methylsulfanyl)-D-ribulose 1-phosphate = 5-methylsulfanyl-2,3-dioxopentyl phosphate + H2O</text>
        <dbReference type="Rhea" id="RHEA:15549"/>
        <dbReference type="ChEBI" id="CHEBI:15377"/>
        <dbReference type="ChEBI" id="CHEBI:58548"/>
        <dbReference type="ChEBI" id="CHEBI:58828"/>
        <dbReference type="EC" id="4.2.1.109"/>
    </reaction>
</comment>
<keyword evidence="10" id="KW-1185">Reference proteome</keyword>
<comment type="cofactor">
    <cofactor evidence="7">
        <name>Zn(2+)</name>
        <dbReference type="ChEBI" id="CHEBI:29105"/>
    </cofactor>
    <text evidence="7">Binds 1 zinc ion per subunit.</text>
</comment>
<evidence type="ECO:0000256" key="7">
    <source>
        <dbReference type="HAMAP-Rule" id="MF_03116"/>
    </source>
</evidence>
<comment type="subcellular location">
    <subcellularLocation>
        <location evidence="7">Cytoplasm</location>
    </subcellularLocation>
</comment>
<feature type="binding site" evidence="7">
    <location>
        <position position="112"/>
    </location>
    <ligand>
        <name>Zn(2+)</name>
        <dbReference type="ChEBI" id="CHEBI:29105"/>
    </ligand>
</feature>
<keyword evidence="6 7" id="KW-0456">Lyase</keyword>
<dbReference type="InterPro" id="IPR036409">
    <property type="entry name" value="Aldolase_II/adducin_N_sf"/>
</dbReference>
<dbReference type="InterPro" id="IPR017714">
    <property type="entry name" value="MethylthioRu-1-P_deHdtase_MtnB"/>
</dbReference>
<dbReference type="NCBIfam" id="TIGR03328">
    <property type="entry name" value="salvage_mtnB"/>
    <property type="match status" value="1"/>
</dbReference>
<gene>
    <name evidence="7" type="primary">MDE1</name>
    <name evidence="9" type="ORF">N7G274_005719</name>
</gene>
<evidence type="ECO:0000259" key="8">
    <source>
        <dbReference type="SMART" id="SM01007"/>
    </source>
</evidence>
<feature type="binding site" evidence="7">
    <location>
        <position position="114"/>
    </location>
    <ligand>
        <name>Zn(2+)</name>
        <dbReference type="ChEBI" id="CHEBI:29105"/>
    </ligand>
</feature>
<dbReference type="EC" id="4.2.1.109" evidence="7"/>
<feature type="domain" description="Class II aldolase/adducin N-terminal" evidence="8">
    <location>
        <begin position="26"/>
        <end position="231"/>
    </location>
</feature>
<dbReference type="InterPro" id="IPR027514">
    <property type="entry name" value="Salvage_MtnB_euk"/>
</dbReference>
<dbReference type="Gene3D" id="3.40.225.10">
    <property type="entry name" value="Class II aldolase/adducin N-terminal domain"/>
    <property type="match status" value="1"/>
</dbReference>
<reference evidence="9 10" key="1">
    <citation type="submission" date="2024-09" db="EMBL/GenBank/DDBJ databases">
        <title>Rethinking Asexuality: The Enigmatic Case of Functional Sexual Genes in Lepraria (Stereocaulaceae).</title>
        <authorList>
            <person name="Doellman M."/>
            <person name="Sun Y."/>
            <person name="Barcenas-Pena A."/>
            <person name="Lumbsch H.T."/>
            <person name="Grewe F."/>
        </authorList>
    </citation>
    <scope>NUCLEOTIDE SEQUENCE [LARGE SCALE GENOMIC DNA]</scope>
    <source>
        <strain evidence="9 10">Mercado 3170</strain>
    </source>
</reference>
<evidence type="ECO:0000256" key="5">
    <source>
        <dbReference type="ARBA" id="ARBA00023167"/>
    </source>
</evidence>
<dbReference type="EMBL" id="JBEFKJ010000017">
    <property type="protein sequence ID" value="KAL2041337.1"/>
    <property type="molecule type" value="Genomic_DNA"/>
</dbReference>
<dbReference type="InterPro" id="IPR001303">
    <property type="entry name" value="Aldolase_II/adducin_N"/>
</dbReference>
<comment type="pathway">
    <text evidence="7">Amino-acid biosynthesis; L-methionine biosynthesis via salvage pathway; L-methionine from S-methyl-5-thio-alpha-D-ribose 1-phosphate: step 2/6.</text>
</comment>
<dbReference type="Pfam" id="PF00596">
    <property type="entry name" value="Aldolase_II"/>
    <property type="match status" value="1"/>
</dbReference>
<dbReference type="Proteomes" id="UP001590950">
    <property type="component" value="Unassembled WGS sequence"/>
</dbReference>
<feature type="binding site" evidence="7">
    <location>
        <position position="95"/>
    </location>
    <ligand>
        <name>substrate</name>
    </ligand>
</feature>
<comment type="caution">
    <text evidence="9">The sequence shown here is derived from an EMBL/GenBank/DDBJ whole genome shotgun (WGS) entry which is preliminary data.</text>
</comment>
<protein>
    <recommendedName>
        <fullName evidence="7">Methylthioribulose-1-phosphate dehydratase</fullName>
        <shortName evidence="7">MTRu-1-P dehydratase</shortName>
        <ecNumber evidence="7">4.2.1.109</ecNumber>
    </recommendedName>
</protein>
<feature type="active site" description="Proton donor/acceptor" evidence="7">
    <location>
        <position position="147"/>
    </location>
</feature>